<evidence type="ECO:0000313" key="8">
    <source>
        <dbReference type="Proteomes" id="UP000184287"/>
    </source>
</evidence>
<dbReference type="Gene3D" id="1.10.10.10">
    <property type="entry name" value="Winged helix-like DNA-binding domain superfamily/Winged helix DNA-binding domain"/>
    <property type="match status" value="1"/>
</dbReference>
<organism evidence="7 8">
    <name type="scientific">Pedobacter caeni</name>
    <dbReference type="NCBI Taxonomy" id="288992"/>
    <lineage>
        <taxon>Bacteria</taxon>
        <taxon>Pseudomonadati</taxon>
        <taxon>Bacteroidota</taxon>
        <taxon>Sphingobacteriia</taxon>
        <taxon>Sphingobacteriales</taxon>
        <taxon>Sphingobacteriaceae</taxon>
        <taxon>Pedobacter</taxon>
    </lineage>
</organism>
<dbReference type="InterPro" id="IPR036388">
    <property type="entry name" value="WH-like_DNA-bd_sf"/>
</dbReference>
<dbReference type="InterPro" id="IPR014284">
    <property type="entry name" value="RNA_pol_sigma-70_dom"/>
</dbReference>
<dbReference type="GO" id="GO:0016987">
    <property type="term" value="F:sigma factor activity"/>
    <property type="evidence" value="ECO:0007669"/>
    <property type="project" value="UniProtKB-KW"/>
</dbReference>
<dbReference type="EMBL" id="FQUQ01000005">
    <property type="protein sequence ID" value="SHG34541.1"/>
    <property type="molecule type" value="Genomic_DNA"/>
</dbReference>
<keyword evidence="2" id="KW-0805">Transcription regulation</keyword>
<dbReference type="Proteomes" id="UP000184287">
    <property type="component" value="Unassembled WGS sequence"/>
</dbReference>
<keyword evidence="8" id="KW-1185">Reference proteome</keyword>
<evidence type="ECO:0000256" key="3">
    <source>
        <dbReference type="ARBA" id="ARBA00023082"/>
    </source>
</evidence>
<dbReference type="NCBIfam" id="TIGR02985">
    <property type="entry name" value="Sig70_bacteroi1"/>
    <property type="match status" value="1"/>
</dbReference>
<keyword evidence="3" id="KW-0731">Sigma factor</keyword>
<dbReference type="PANTHER" id="PTHR43133">
    <property type="entry name" value="RNA POLYMERASE ECF-TYPE SIGMA FACTO"/>
    <property type="match status" value="1"/>
</dbReference>
<evidence type="ECO:0000259" key="5">
    <source>
        <dbReference type="Pfam" id="PF04542"/>
    </source>
</evidence>
<keyword evidence="4" id="KW-0804">Transcription</keyword>
<dbReference type="InterPro" id="IPR013249">
    <property type="entry name" value="RNA_pol_sigma70_r4_t2"/>
</dbReference>
<dbReference type="AlphaFoldDB" id="A0A1M5J206"/>
<dbReference type="InterPro" id="IPR007627">
    <property type="entry name" value="RNA_pol_sigma70_r2"/>
</dbReference>
<proteinExistence type="inferred from homology"/>
<comment type="similarity">
    <text evidence="1">Belongs to the sigma-70 factor family. ECF subfamily.</text>
</comment>
<name>A0A1M5J206_9SPHI</name>
<dbReference type="SUPFAM" id="SSF88659">
    <property type="entry name" value="Sigma3 and sigma4 domains of RNA polymerase sigma factors"/>
    <property type="match status" value="1"/>
</dbReference>
<evidence type="ECO:0000256" key="2">
    <source>
        <dbReference type="ARBA" id="ARBA00023015"/>
    </source>
</evidence>
<evidence type="ECO:0000259" key="6">
    <source>
        <dbReference type="Pfam" id="PF08281"/>
    </source>
</evidence>
<dbReference type="InterPro" id="IPR013324">
    <property type="entry name" value="RNA_pol_sigma_r3/r4-like"/>
</dbReference>
<dbReference type="InterPro" id="IPR014327">
    <property type="entry name" value="RNA_pol_sigma70_bacteroid"/>
</dbReference>
<dbReference type="NCBIfam" id="TIGR02937">
    <property type="entry name" value="sigma70-ECF"/>
    <property type="match status" value="1"/>
</dbReference>
<gene>
    <name evidence="7" type="ORF">SAMN04488522_105162</name>
</gene>
<dbReference type="Pfam" id="PF04542">
    <property type="entry name" value="Sigma70_r2"/>
    <property type="match status" value="1"/>
</dbReference>
<dbReference type="RefSeq" id="WP_143166909.1">
    <property type="nucleotide sequence ID" value="NZ_FQUQ01000005.1"/>
</dbReference>
<dbReference type="SUPFAM" id="SSF88946">
    <property type="entry name" value="Sigma2 domain of RNA polymerase sigma factors"/>
    <property type="match status" value="1"/>
</dbReference>
<evidence type="ECO:0000313" key="7">
    <source>
        <dbReference type="EMBL" id="SHG34541.1"/>
    </source>
</evidence>
<dbReference type="GO" id="GO:0003677">
    <property type="term" value="F:DNA binding"/>
    <property type="evidence" value="ECO:0007669"/>
    <property type="project" value="InterPro"/>
</dbReference>
<evidence type="ECO:0000256" key="4">
    <source>
        <dbReference type="ARBA" id="ARBA00023163"/>
    </source>
</evidence>
<dbReference type="PANTHER" id="PTHR43133:SF46">
    <property type="entry name" value="RNA POLYMERASE SIGMA-70 FACTOR ECF SUBFAMILY"/>
    <property type="match status" value="1"/>
</dbReference>
<sequence length="198" mass="23033">MEKPINSLFDVPALLAKVAMGDERAFDIFYKQYSKKIFLFSMRILQSDILAEEVMQEIMLKIWQMGADLNDLKNPESYIRTLARNRSLNILKRLQTEDRIDREMALIYQEDHNETEEQILLNDTRKVLLEGIALLPSQQKLVYNLCQVEGLKYETVADRLNLSPLTVATHMKLALRFLRAHLSKHSDVAALLIIFRLL</sequence>
<feature type="domain" description="RNA polymerase sigma-70 region 2" evidence="5">
    <location>
        <begin position="29"/>
        <end position="95"/>
    </location>
</feature>
<protein>
    <submittedName>
        <fullName evidence="7">RNA polymerase sigma-70 factor, ECF subfamily</fullName>
    </submittedName>
</protein>
<dbReference type="InterPro" id="IPR039425">
    <property type="entry name" value="RNA_pol_sigma-70-like"/>
</dbReference>
<feature type="domain" description="RNA polymerase sigma factor 70 region 4 type 2" evidence="6">
    <location>
        <begin position="128"/>
        <end position="178"/>
    </location>
</feature>
<dbReference type="STRING" id="288992.SAMN04488522_105162"/>
<dbReference type="OrthoDB" id="799938at2"/>
<dbReference type="Pfam" id="PF08281">
    <property type="entry name" value="Sigma70_r4_2"/>
    <property type="match status" value="1"/>
</dbReference>
<dbReference type="InterPro" id="IPR013325">
    <property type="entry name" value="RNA_pol_sigma_r2"/>
</dbReference>
<evidence type="ECO:0000256" key="1">
    <source>
        <dbReference type="ARBA" id="ARBA00010641"/>
    </source>
</evidence>
<dbReference type="GO" id="GO:0006352">
    <property type="term" value="P:DNA-templated transcription initiation"/>
    <property type="evidence" value="ECO:0007669"/>
    <property type="project" value="InterPro"/>
</dbReference>
<reference evidence="8" key="1">
    <citation type="submission" date="2016-11" db="EMBL/GenBank/DDBJ databases">
        <authorList>
            <person name="Varghese N."/>
            <person name="Submissions S."/>
        </authorList>
    </citation>
    <scope>NUCLEOTIDE SEQUENCE [LARGE SCALE GENOMIC DNA]</scope>
    <source>
        <strain evidence="8">DSM 16990</strain>
    </source>
</reference>
<accession>A0A1M5J206</accession>
<dbReference type="Gene3D" id="1.10.1740.10">
    <property type="match status" value="1"/>
</dbReference>